<dbReference type="GO" id="GO:0008757">
    <property type="term" value="F:S-adenosylmethionine-dependent methyltransferase activity"/>
    <property type="evidence" value="ECO:0007669"/>
    <property type="project" value="InterPro"/>
</dbReference>
<keyword evidence="5" id="KW-0614">Plasmid</keyword>
<proteinExistence type="predicted"/>
<evidence type="ECO:0000313" key="6">
    <source>
        <dbReference type="Proteomes" id="UP000184749"/>
    </source>
</evidence>
<evidence type="ECO:0000259" key="4">
    <source>
        <dbReference type="Pfam" id="PF08241"/>
    </source>
</evidence>
<gene>
    <name evidence="5" type="ORF">IE4872_PD00780</name>
</gene>
<evidence type="ECO:0000256" key="3">
    <source>
        <dbReference type="ARBA" id="ARBA00022691"/>
    </source>
</evidence>
<organism evidence="5 6">
    <name type="scientific">Rhizobium gallicum</name>
    <dbReference type="NCBI Taxonomy" id="56730"/>
    <lineage>
        <taxon>Bacteria</taxon>
        <taxon>Pseudomonadati</taxon>
        <taxon>Pseudomonadota</taxon>
        <taxon>Alphaproteobacteria</taxon>
        <taxon>Hyphomicrobiales</taxon>
        <taxon>Rhizobiaceae</taxon>
        <taxon>Rhizobium/Agrobacterium group</taxon>
        <taxon>Rhizobium</taxon>
    </lineage>
</organism>
<dbReference type="CDD" id="cd02440">
    <property type="entry name" value="AdoMet_MTases"/>
    <property type="match status" value="1"/>
</dbReference>
<keyword evidence="3" id="KW-0949">S-adenosyl-L-methionine</keyword>
<reference evidence="5 6" key="1">
    <citation type="submission" date="2016-09" db="EMBL/GenBank/DDBJ databases">
        <title>The complete genome sequences of Rhizobium gallicum, symbiovars gallicum and phaseoli, symbionts associated to common bean (Phaseolus vulgaris).</title>
        <authorList>
            <person name="Bustos P."/>
            <person name="Santamaria R.I."/>
            <person name="Perez-Carrascal O.M."/>
            <person name="Juarez S."/>
            <person name="Lozano L."/>
            <person name="Martinez-Flores I."/>
            <person name="Martinez-Romero E."/>
            <person name="Cevallos M."/>
            <person name="Romero D."/>
            <person name="Davila G."/>
            <person name="Gonzalez V."/>
        </authorList>
    </citation>
    <scope>NUCLEOTIDE SEQUENCE [LARGE SCALE GENOMIC DNA]</scope>
    <source>
        <strain evidence="5 6">IE4872</strain>
        <plasmid evidence="6">prgalie4872d</plasmid>
    </source>
</reference>
<evidence type="ECO:0000256" key="1">
    <source>
        <dbReference type="ARBA" id="ARBA00022603"/>
    </source>
</evidence>
<dbReference type="InterPro" id="IPR013216">
    <property type="entry name" value="Methyltransf_11"/>
</dbReference>
<protein>
    <submittedName>
        <fullName evidence="5">SAM-dependent methyltransferase protein</fullName>
    </submittedName>
</protein>
<dbReference type="RefSeq" id="WP_074071643.1">
    <property type="nucleotide sequence ID" value="NZ_CP017105.1"/>
</dbReference>
<dbReference type="Gene3D" id="3.40.50.150">
    <property type="entry name" value="Vaccinia Virus protein VP39"/>
    <property type="match status" value="1"/>
</dbReference>
<dbReference type="GO" id="GO:0032259">
    <property type="term" value="P:methylation"/>
    <property type="evidence" value="ECO:0007669"/>
    <property type="project" value="UniProtKB-KW"/>
</dbReference>
<dbReference type="SUPFAM" id="SSF53335">
    <property type="entry name" value="S-adenosyl-L-methionine-dependent methyltransferases"/>
    <property type="match status" value="1"/>
</dbReference>
<dbReference type="OrthoDB" id="5642573at2"/>
<dbReference type="Proteomes" id="UP000184749">
    <property type="component" value="Plasmid pRgalIE4872d"/>
</dbReference>
<keyword evidence="2 5" id="KW-0808">Transferase</keyword>
<name>A0A1L5NTU0_9HYPH</name>
<dbReference type="PANTHER" id="PTHR43464:SF19">
    <property type="entry name" value="UBIQUINONE BIOSYNTHESIS O-METHYLTRANSFERASE, MITOCHONDRIAL"/>
    <property type="match status" value="1"/>
</dbReference>
<feature type="domain" description="Methyltransferase type 11" evidence="4">
    <location>
        <begin position="48"/>
        <end position="139"/>
    </location>
</feature>
<sequence length="242" mass="26740">MAARGDSEHWTEAAAQWIAWARAPNHDAFWAYRDALVDYLGTGGGQALDVGCGEGRVSRILKTRGYQVTAIDPVAELLKAAVQAQSAHDYAIAPASELPFENESFDLVVAYNVLMDVVDVPGALREIRRVLRKEGTLFISIVHPLADLELLAETAPNAPSEPRATYFDRRRFETKIESRGLTMHFAGWAQPLEAYVGGLESAGFAITSLREPTADLTEGRDHMSRWSRFPLFLWLKARALAA</sequence>
<evidence type="ECO:0000256" key="2">
    <source>
        <dbReference type="ARBA" id="ARBA00022679"/>
    </source>
</evidence>
<dbReference type="Pfam" id="PF08241">
    <property type="entry name" value="Methyltransf_11"/>
    <property type="match status" value="1"/>
</dbReference>
<dbReference type="AlphaFoldDB" id="A0A1L5NTU0"/>
<keyword evidence="1 5" id="KW-0489">Methyltransferase</keyword>
<evidence type="ECO:0000313" key="5">
    <source>
        <dbReference type="EMBL" id="APO71310.1"/>
    </source>
</evidence>
<geneLocation type="plasmid" evidence="6">
    <name>prgalie4872d</name>
</geneLocation>
<dbReference type="PANTHER" id="PTHR43464">
    <property type="entry name" value="METHYLTRANSFERASE"/>
    <property type="match status" value="1"/>
</dbReference>
<accession>A0A1L5NTU0</accession>
<dbReference type="InterPro" id="IPR029063">
    <property type="entry name" value="SAM-dependent_MTases_sf"/>
</dbReference>
<dbReference type="EMBL" id="CP017105">
    <property type="protein sequence ID" value="APO71310.1"/>
    <property type="molecule type" value="Genomic_DNA"/>
</dbReference>